<gene>
    <name evidence="6" type="ORF">B0I33_114177</name>
</gene>
<dbReference type="GO" id="GO:0016765">
    <property type="term" value="F:transferase activity, transferring alkyl or aryl (other than methyl) groups"/>
    <property type="evidence" value="ECO:0007669"/>
    <property type="project" value="InterPro"/>
</dbReference>
<feature type="transmembrane region" description="Helical" evidence="5">
    <location>
        <begin position="211"/>
        <end position="237"/>
    </location>
</feature>
<name>A0A2T0LL94_9PSEU</name>
<feature type="transmembrane region" description="Helical" evidence="5">
    <location>
        <begin position="90"/>
        <end position="109"/>
    </location>
</feature>
<evidence type="ECO:0000313" key="7">
    <source>
        <dbReference type="Proteomes" id="UP000238362"/>
    </source>
</evidence>
<evidence type="ECO:0000256" key="2">
    <source>
        <dbReference type="ARBA" id="ARBA00022692"/>
    </source>
</evidence>
<evidence type="ECO:0000256" key="3">
    <source>
        <dbReference type="ARBA" id="ARBA00022989"/>
    </source>
</evidence>
<evidence type="ECO:0000256" key="4">
    <source>
        <dbReference type="ARBA" id="ARBA00023136"/>
    </source>
</evidence>
<feature type="transmembrane region" description="Helical" evidence="5">
    <location>
        <begin position="12"/>
        <end position="32"/>
    </location>
</feature>
<keyword evidence="7" id="KW-1185">Reference proteome</keyword>
<proteinExistence type="predicted"/>
<keyword evidence="6" id="KW-0808">Transferase</keyword>
<organism evidence="6 7">
    <name type="scientific">Prauserella shujinwangii</name>
    <dbReference type="NCBI Taxonomy" id="1453103"/>
    <lineage>
        <taxon>Bacteria</taxon>
        <taxon>Bacillati</taxon>
        <taxon>Actinomycetota</taxon>
        <taxon>Actinomycetes</taxon>
        <taxon>Pseudonocardiales</taxon>
        <taxon>Pseudonocardiaceae</taxon>
        <taxon>Prauserella</taxon>
    </lineage>
</organism>
<feature type="transmembrane region" description="Helical" evidence="5">
    <location>
        <begin position="243"/>
        <end position="264"/>
    </location>
</feature>
<keyword evidence="3 5" id="KW-1133">Transmembrane helix</keyword>
<feature type="transmembrane region" description="Helical" evidence="5">
    <location>
        <begin position="171"/>
        <end position="190"/>
    </location>
</feature>
<dbReference type="AlphaFoldDB" id="A0A2T0LL94"/>
<feature type="transmembrane region" description="Helical" evidence="5">
    <location>
        <begin position="145"/>
        <end position="165"/>
    </location>
</feature>
<evidence type="ECO:0000313" key="6">
    <source>
        <dbReference type="EMBL" id="PRX43716.1"/>
    </source>
</evidence>
<evidence type="ECO:0000256" key="5">
    <source>
        <dbReference type="SAM" id="Phobius"/>
    </source>
</evidence>
<dbReference type="Gene3D" id="1.10.357.140">
    <property type="entry name" value="UbiA prenyltransferase"/>
    <property type="match status" value="1"/>
</dbReference>
<dbReference type="Pfam" id="PF01040">
    <property type="entry name" value="UbiA"/>
    <property type="match status" value="1"/>
</dbReference>
<keyword evidence="4 5" id="KW-0472">Membrane</keyword>
<dbReference type="EMBL" id="PVNH01000014">
    <property type="protein sequence ID" value="PRX43716.1"/>
    <property type="molecule type" value="Genomic_DNA"/>
</dbReference>
<comment type="subcellular location">
    <subcellularLocation>
        <location evidence="1">Membrane</location>
        <topology evidence="1">Multi-pass membrane protein</topology>
    </subcellularLocation>
</comment>
<dbReference type="GO" id="GO:0016020">
    <property type="term" value="C:membrane"/>
    <property type="evidence" value="ECO:0007669"/>
    <property type="project" value="UniProtKB-SubCell"/>
</dbReference>
<feature type="transmembrane region" description="Helical" evidence="5">
    <location>
        <begin position="38"/>
        <end position="60"/>
    </location>
</feature>
<dbReference type="Proteomes" id="UP000238362">
    <property type="component" value="Unassembled WGS sequence"/>
</dbReference>
<reference evidence="6 7" key="1">
    <citation type="submission" date="2018-03" db="EMBL/GenBank/DDBJ databases">
        <title>Genomic Encyclopedia of Type Strains, Phase III (KMG-III): the genomes of soil and plant-associated and newly described type strains.</title>
        <authorList>
            <person name="Whitman W."/>
        </authorList>
    </citation>
    <scope>NUCLEOTIDE SEQUENCE [LARGE SCALE GENOMIC DNA]</scope>
    <source>
        <strain evidence="6 7">CGMCC 4.7125</strain>
    </source>
</reference>
<dbReference type="InterPro" id="IPR000537">
    <property type="entry name" value="UbiA_prenyltransferase"/>
</dbReference>
<evidence type="ECO:0000256" key="1">
    <source>
        <dbReference type="ARBA" id="ARBA00004141"/>
    </source>
</evidence>
<dbReference type="InterPro" id="IPR044878">
    <property type="entry name" value="UbiA_sf"/>
</dbReference>
<feature type="transmembrane region" description="Helical" evidence="5">
    <location>
        <begin position="115"/>
        <end position="133"/>
    </location>
</feature>
<sequence>MRWRDVVVLHRLQFPLPVTYVCYAAWGAAYALGSPAGLAGSATVLAVAANLLFIVGALALNNVADLGIDSRHAEKGYLARATRRLGTDRALRWAVTELATGLALCLVLWFTTGRWVVAALAVAIVVLTLGYNVEPVRLKRRGVAGPLVFGTSLVGLPFLLSYTAVGADVAAWTWLVFAGVTVLTAGRTVWWSVPDRAADTADGVATPSARYGVPGTLVLACLVLFTGLVVLAGGLWWRYGALGAFAGVAAHAAFLGGVAALLRAARAGRLPTASRLHRRGLPFVVVGEVLLLVVPLAA</sequence>
<comment type="caution">
    <text evidence="6">The sequence shown here is derived from an EMBL/GenBank/DDBJ whole genome shotgun (WGS) entry which is preliminary data.</text>
</comment>
<feature type="transmembrane region" description="Helical" evidence="5">
    <location>
        <begin position="276"/>
        <end position="297"/>
    </location>
</feature>
<protein>
    <submittedName>
        <fullName evidence="6">4-hydroxybenzoate polyprenyltransferase</fullName>
    </submittedName>
</protein>
<keyword evidence="2 5" id="KW-0812">Transmembrane</keyword>
<accession>A0A2T0LL94</accession>